<organism evidence="1 2">
    <name type="scientific">Pseudomonas abietaniphila</name>
    <dbReference type="NCBI Taxonomy" id="89065"/>
    <lineage>
        <taxon>Bacteria</taxon>
        <taxon>Pseudomonadati</taxon>
        <taxon>Pseudomonadota</taxon>
        <taxon>Gammaproteobacteria</taxon>
        <taxon>Pseudomonadales</taxon>
        <taxon>Pseudomonadaceae</taxon>
        <taxon>Pseudomonas</taxon>
    </lineage>
</organism>
<name>A0A1G7Z1R1_9PSED</name>
<dbReference type="AlphaFoldDB" id="A0A1G7Z1R1"/>
<evidence type="ECO:0000313" key="1">
    <source>
        <dbReference type="EMBL" id="SDH02426.1"/>
    </source>
</evidence>
<accession>A0A1G7Z1R1</accession>
<keyword evidence="2" id="KW-1185">Reference proteome</keyword>
<dbReference type="RefSeq" id="WP_074752297.1">
    <property type="nucleotide sequence ID" value="NZ_FNCO01000004.1"/>
</dbReference>
<protein>
    <submittedName>
        <fullName evidence="1">Uncharacterized protein</fullName>
    </submittedName>
</protein>
<dbReference type="Proteomes" id="UP000182894">
    <property type="component" value="Unassembled WGS sequence"/>
</dbReference>
<reference evidence="2" key="1">
    <citation type="submission" date="2016-10" db="EMBL/GenBank/DDBJ databases">
        <authorList>
            <person name="Varghese N."/>
            <person name="Submissions S."/>
        </authorList>
    </citation>
    <scope>NUCLEOTIDE SEQUENCE [LARGE SCALE GENOMIC DNA]</scope>
    <source>
        <strain evidence="2">ATCC 700689</strain>
    </source>
</reference>
<sequence length="246" mass="27210">MRTIARSHTLTPSVWKTLVSKKTRQALTPDPLLFLSQNVFHDSERQGFVKLRVIQELLTLDALVTVYVEETQELLSTHVSVADARFYATTQDIVHQNGAFNSVILKVISYAEEVAVADIYLWEIPSTDEPEAIESDLPLYLPKGTNFYLSATDEDIVVDRTFRVSEEGNVSINIRTVNGGSYSRIVSTSEAARYVQPGDYYVESGSTTLCMVYGVTTQPDSPLTPVIKYTALPAAPSPVTASAHCR</sequence>
<evidence type="ECO:0000313" key="2">
    <source>
        <dbReference type="Proteomes" id="UP000182894"/>
    </source>
</evidence>
<proteinExistence type="predicted"/>
<dbReference type="OrthoDB" id="6865742at2"/>
<gene>
    <name evidence="1" type="ORF">SAMN05216605_104134</name>
</gene>
<dbReference type="EMBL" id="FNCO01000004">
    <property type="protein sequence ID" value="SDH02426.1"/>
    <property type="molecule type" value="Genomic_DNA"/>
</dbReference>